<dbReference type="PROSITE" id="PS50102">
    <property type="entry name" value="RRM"/>
    <property type="match status" value="2"/>
</dbReference>
<feature type="compositionally biased region" description="Basic and acidic residues" evidence="4">
    <location>
        <begin position="7"/>
        <end position="16"/>
    </location>
</feature>
<evidence type="ECO:0000259" key="5">
    <source>
        <dbReference type="PROSITE" id="PS50102"/>
    </source>
</evidence>
<feature type="domain" description="RRM" evidence="5">
    <location>
        <begin position="148"/>
        <end position="242"/>
    </location>
</feature>
<dbReference type="OrthoDB" id="439808at2759"/>
<gene>
    <name evidence="6" type="ORF">BDK51DRAFT_25645</name>
</gene>
<comment type="subcellular location">
    <subcellularLocation>
        <location evidence="1">Nucleus</location>
    </subcellularLocation>
</comment>
<dbReference type="SMART" id="SM00360">
    <property type="entry name" value="RRM"/>
    <property type="match status" value="2"/>
</dbReference>
<organism evidence="6 7">
    <name type="scientific">Blyttiomyces helicus</name>
    <dbReference type="NCBI Taxonomy" id="388810"/>
    <lineage>
        <taxon>Eukaryota</taxon>
        <taxon>Fungi</taxon>
        <taxon>Fungi incertae sedis</taxon>
        <taxon>Chytridiomycota</taxon>
        <taxon>Chytridiomycota incertae sedis</taxon>
        <taxon>Chytridiomycetes</taxon>
        <taxon>Chytridiomycetes incertae sedis</taxon>
        <taxon>Blyttiomyces</taxon>
    </lineage>
</organism>
<dbReference type="GO" id="GO:0003723">
    <property type="term" value="F:RNA binding"/>
    <property type="evidence" value="ECO:0007669"/>
    <property type="project" value="UniProtKB-UniRule"/>
</dbReference>
<feature type="non-terminal residue" evidence="6">
    <location>
        <position position="685"/>
    </location>
</feature>
<dbReference type="Gene3D" id="3.30.70.330">
    <property type="match status" value="2"/>
</dbReference>
<dbReference type="InterPro" id="IPR035979">
    <property type="entry name" value="RBD_domain_sf"/>
</dbReference>
<dbReference type="EMBL" id="KZ998487">
    <property type="protein sequence ID" value="RKO86088.1"/>
    <property type="molecule type" value="Genomic_DNA"/>
</dbReference>
<evidence type="ECO:0000313" key="7">
    <source>
        <dbReference type="Proteomes" id="UP000269721"/>
    </source>
</evidence>
<dbReference type="PANTHER" id="PTHR13948">
    <property type="entry name" value="RNA-BINDING PROTEIN"/>
    <property type="match status" value="1"/>
</dbReference>
<dbReference type="SUPFAM" id="SSF54928">
    <property type="entry name" value="RNA-binding domain, RBD"/>
    <property type="match status" value="2"/>
</dbReference>
<keyword evidence="7" id="KW-1185">Reference proteome</keyword>
<dbReference type="AlphaFoldDB" id="A0A4P9W5B3"/>
<reference evidence="7" key="1">
    <citation type="journal article" date="2018" name="Nat. Microbiol.">
        <title>Leveraging single-cell genomics to expand the fungal tree of life.</title>
        <authorList>
            <person name="Ahrendt S.R."/>
            <person name="Quandt C.A."/>
            <person name="Ciobanu D."/>
            <person name="Clum A."/>
            <person name="Salamov A."/>
            <person name="Andreopoulos B."/>
            <person name="Cheng J.F."/>
            <person name="Woyke T."/>
            <person name="Pelin A."/>
            <person name="Henrissat B."/>
            <person name="Reynolds N.K."/>
            <person name="Benny G.L."/>
            <person name="Smith M.E."/>
            <person name="James T.Y."/>
            <person name="Grigoriev I.V."/>
        </authorList>
    </citation>
    <scope>NUCLEOTIDE SEQUENCE [LARGE SCALE GENOMIC DNA]</scope>
</reference>
<dbReference type="Proteomes" id="UP000269721">
    <property type="component" value="Unassembled WGS sequence"/>
</dbReference>
<evidence type="ECO:0000256" key="2">
    <source>
        <dbReference type="ARBA" id="ARBA00023242"/>
    </source>
</evidence>
<evidence type="ECO:0000256" key="3">
    <source>
        <dbReference type="PROSITE-ProRule" id="PRU00176"/>
    </source>
</evidence>
<evidence type="ECO:0000256" key="4">
    <source>
        <dbReference type="SAM" id="MobiDB-lite"/>
    </source>
</evidence>
<name>A0A4P9W5B3_9FUNG</name>
<dbReference type="PANTHER" id="PTHR13948:SF3">
    <property type="entry name" value="FI21118P1"/>
    <property type="match status" value="1"/>
</dbReference>
<dbReference type="GO" id="GO:0005634">
    <property type="term" value="C:nucleus"/>
    <property type="evidence" value="ECO:0007669"/>
    <property type="project" value="UniProtKB-SubCell"/>
</dbReference>
<feature type="compositionally biased region" description="Low complexity" evidence="4">
    <location>
        <begin position="409"/>
        <end position="418"/>
    </location>
</feature>
<feature type="region of interest" description="Disordered" evidence="4">
    <location>
        <begin position="392"/>
        <end position="420"/>
    </location>
</feature>
<keyword evidence="3" id="KW-0694">RNA-binding</keyword>
<feature type="region of interest" description="Disordered" evidence="4">
    <location>
        <begin position="637"/>
        <end position="685"/>
    </location>
</feature>
<feature type="region of interest" description="Disordered" evidence="4">
    <location>
        <begin position="1"/>
        <end position="21"/>
    </location>
</feature>
<feature type="compositionally biased region" description="Basic and acidic residues" evidence="4">
    <location>
        <begin position="654"/>
        <end position="672"/>
    </location>
</feature>
<evidence type="ECO:0000313" key="6">
    <source>
        <dbReference type="EMBL" id="RKO86088.1"/>
    </source>
</evidence>
<sequence length="685" mass="74401">MSSDSEDSVKQSRTRDSNNVLGETSQTVVLRGLPIATSIEGLRTQLEEMNACVEDIKIIKDRHSGLSRGFAFVTFISTEHSRSWTESHFPAVSIDGKLVRINYSRAAAMEDDYDWMCKCGTIIFKGLDRCYKCNAGREDVISMRNPENVMYVNDGSQDVGEVPSPMLLIRGLDPLTTEETFAPLKDVRLVKDRMTQMSWGFGFLVFDNIEIANTLLYAVYNQTSPSPIVIDGRTVALAYAHANSFVPVYDSTPYNPAAQSYSGSSGALAMLAYWDQNAYATSSAPQSDGTNHGGKDGGASGVKVGANAAAGGGADAADKSKVAPKFKKGKQAEKGIAIKLAAQPEPAKVAPDSFDDELAAFYSDVGADLAPSEAPTDPVFLLPGVGGSKLPAHVAAPSPRKAAPPPASRSPVAAQAPPKQARVEITMHPDRAAMAIHPDRAAMAAPLQAEGLGAAERKRVVDIESMVADAKRKIAERMKSVALPAPTSEKKPLEDPTRQAPVAVPPVEKKKLPVSNKKFNAIEWNGMQKWEKKKSELKETAIAPPSPVAAAPIIPALDVAQPEDQDLSDLALMRRLPTDEQLNDGFSDLTLIACMLCERQFKTPADLKKHHAKSGLHKTNMQKHREKLLADLRTELTSEARHDDTDEGPQYRNRAAERRQMYNQPERPRAERFAPYPSKPPAIRS</sequence>
<protein>
    <recommendedName>
        <fullName evidence="5">RRM domain-containing protein</fullName>
    </recommendedName>
</protein>
<keyword evidence="2" id="KW-0539">Nucleus</keyword>
<accession>A0A4P9W5B3</accession>
<dbReference type="InterPro" id="IPR012677">
    <property type="entry name" value="Nucleotide-bd_a/b_plait_sf"/>
</dbReference>
<dbReference type="InterPro" id="IPR000504">
    <property type="entry name" value="RRM_dom"/>
</dbReference>
<proteinExistence type="predicted"/>
<feature type="domain" description="RRM" evidence="5">
    <location>
        <begin position="26"/>
        <end position="106"/>
    </location>
</feature>
<dbReference type="GO" id="GO:0000398">
    <property type="term" value="P:mRNA splicing, via spliceosome"/>
    <property type="evidence" value="ECO:0007669"/>
    <property type="project" value="TreeGrafter"/>
</dbReference>
<evidence type="ECO:0000256" key="1">
    <source>
        <dbReference type="ARBA" id="ARBA00004123"/>
    </source>
</evidence>